<dbReference type="AlphaFoldDB" id="A0A1Q5PU30"/>
<dbReference type="EMBL" id="MQVS01000010">
    <property type="protein sequence ID" value="OKL51097.1"/>
    <property type="molecule type" value="Genomic_DNA"/>
</dbReference>
<dbReference type="RefSeq" id="WP_073825635.1">
    <property type="nucleotide sequence ID" value="NZ_JAUNKL010000046.1"/>
</dbReference>
<keyword evidence="2" id="KW-1133">Transmembrane helix</keyword>
<dbReference type="Proteomes" id="UP000185612">
    <property type="component" value="Unassembled WGS sequence"/>
</dbReference>
<name>A0A1Q5PU30_9ACTO</name>
<keyword evidence="4" id="KW-1185">Reference proteome</keyword>
<sequence>MTLGYPPQKKSRSWVTILVTVLVAGLAAVAGYFASSHLFGGEKSAESRPAASATASAAATDPAAPQTQEATPADEATADAPAAAGGQVAGDLELGADNVVSNARMEVKFPAQPTVQEVGAGEQQLKFWAVIHEGKQYYAAYVPQRTPGITLDSSIMGAMQNSGSTLKNTEDWLMPGVEAKIGHGESPAGPVTFITALAVDAPDQFMVWQVGGEMDHEFFTSFKVK</sequence>
<dbReference type="STRING" id="52770.BSZ40_09330"/>
<feature type="region of interest" description="Disordered" evidence="1">
    <location>
        <begin position="50"/>
        <end position="84"/>
    </location>
</feature>
<reference evidence="4" key="1">
    <citation type="submission" date="2016-12" db="EMBL/GenBank/DDBJ databases">
        <authorList>
            <person name="Meng X."/>
        </authorList>
    </citation>
    <scope>NUCLEOTIDE SEQUENCE [LARGE SCALE GENOMIC DNA]</scope>
    <source>
        <strain evidence="4">DSM 20732</strain>
    </source>
</reference>
<accession>A0A1Q5PU30</accession>
<keyword evidence="2" id="KW-0472">Membrane</keyword>
<organism evidence="3 4">
    <name type="scientific">Buchananella hordeovulneris</name>
    <dbReference type="NCBI Taxonomy" id="52770"/>
    <lineage>
        <taxon>Bacteria</taxon>
        <taxon>Bacillati</taxon>
        <taxon>Actinomycetota</taxon>
        <taxon>Actinomycetes</taxon>
        <taxon>Actinomycetales</taxon>
        <taxon>Actinomycetaceae</taxon>
        <taxon>Buchananella</taxon>
    </lineage>
</organism>
<keyword evidence="2" id="KW-0812">Transmembrane</keyword>
<dbReference type="InParanoid" id="A0A1Q5PU30"/>
<evidence type="ECO:0000256" key="1">
    <source>
        <dbReference type="SAM" id="MobiDB-lite"/>
    </source>
</evidence>
<proteinExistence type="predicted"/>
<protein>
    <submittedName>
        <fullName evidence="3">Uncharacterized protein</fullName>
    </submittedName>
</protein>
<evidence type="ECO:0000256" key="2">
    <source>
        <dbReference type="SAM" id="Phobius"/>
    </source>
</evidence>
<gene>
    <name evidence="3" type="ORF">BSZ40_09330</name>
</gene>
<comment type="caution">
    <text evidence="3">The sequence shown here is derived from an EMBL/GenBank/DDBJ whole genome shotgun (WGS) entry which is preliminary data.</text>
</comment>
<evidence type="ECO:0000313" key="4">
    <source>
        <dbReference type="Proteomes" id="UP000185612"/>
    </source>
</evidence>
<feature type="transmembrane region" description="Helical" evidence="2">
    <location>
        <begin position="12"/>
        <end position="34"/>
    </location>
</feature>
<evidence type="ECO:0000313" key="3">
    <source>
        <dbReference type="EMBL" id="OKL51097.1"/>
    </source>
</evidence>